<evidence type="ECO:0000256" key="3">
    <source>
        <dbReference type="ARBA" id="ARBA00022755"/>
    </source>
</evidence>
<name>A0A1F5RGF6_9BACT</name>
<proteinExistence type="inferred from homology"/>
<dbReference type="Pfam" id="PF00551">
    <property type="entry name" value="Formyl_trans_N"/>
    <property type="match status" value="1"/>
</dbReference>
<dbReference type="CDD" id="cd08645">
    <property type="entry name" value="FMT_core_GART"/>
    <property type="match status" value="1"/>
</dbReference>
<comment type="catalytic activity">
    <reaction evidence="4">
        <text>N(1)-(5-phospho-beta-D-ribosyl)glycinamide + (6R)-10-formyltetrahydrofolate = N(2)-formyl-N(1)-(5-phospho-beta-D-ribosyl)glycinamide + (6S)-5,6,7,8-tetrahydrofolate + H(+)</text>
        <dbReference type="Rhea" id="RHEA:15053"/>
        <dbReference type="ChEBI" id="CHEBI:15378"/>
        <dbReference type="ChEBI" id="CHEBI:57453"/>
        <dbReference type="ChEBI" id="CHEBI:143788"/>
        <dbReference type="ChEBI" id="CHEBI:147286"/>
        <dbReference type="ChEBI" id="CHEBI:195366"/>
        <dbReference type="EC" id="2.1.2.2"/>
    </reaction>
</comment>
<evidence type="ECO:0000259" key="5">
    <source>
        <dbReference type="Pfam" id="PF00551"/>
    </source>
</evidence>
<comment type="similarity">
    <text evidence="4">Belongs to the GART family.</text>
</comment>
<comment type="caution">
    <text evidence="4">Lacks conserved residue(s) required for the propagation of feature annotation.</text>
</comment>
<comment type="function">
    <text evidence="4">Catalyzes the transfer of a formyl group from 10-formyltetrahydrofolate to 5-phospho-ribosyl-glycinamide (GAR), producing 5-phospho-ribosyl-N-formylglycinamide (FGAR) and tetrahydrofolate.</text>
</comment>
<dbReference type="InterPro" id="IPR004607">
    <property type="entry name" value="GART"/>
</dbReference>
<dbReference type="NCBIfam" id="TIGR00639">
    <property type="entry name" value="PurN"/>
    <property type="match status" value="1"/>
</dbReference>
<dbReference type="AlphaFoldDB" id="A0A1F5RGF6"/>
<dbReference type="EC" id="2.1.2.2" evidence="4"/>
<dbReference type="PANTHER" id="PTHR43369:SF2">
    <property type="entry name" value="PHOSPHORIBOSYLGLYCINAMIDE FORMYLTRANSFERASE"/>
    <property type="match status" value="1"/>
</dbReference>
<dbReference type="HAMAP" id="MF_01930">
    <property type="entry name" value="PurN"/>
    <property type="match status" value="1"/>
</dbReference>
<evidence type="ECO:0000256" key="4">
    <source>
        <dbReference type="HAMAP-Rule" id="MF_01930"/>
    </source>
</evidence>
<organism evidence="6 7">
    <name type="scientific">Candidatus Edwardsbacteria bacterium GWF2_54_11</name>
    <dbReference type="NCBI Taxonomy" id="1817851"/>
    <lineage>
        <taxon>Bacteria</taxon>
        <taxon>Candidatus Edwardsiibacteriota</taxon>
    </lineage>
</organism>
<dbReference type="GO" id="GO:0005737">
    <property type="term" value="C:cytoplasm"/>
    <property type="evidence" value="ECO:0007669"/>
    <property type="project" value="TreeGrafter"/>
</dbReference>
<comment type="pathway">
    <text evidence="1 4">Purine metabolism; IMP biosynthesis via de novo pathway; N(2)-formyl-N(1)-(5-phospho-D-ribosyl)glycinamide from N(1)-(5-phospho-D-ribosyl)glycinamide (10-formyl THF route): step 1/1.</text>
</comment>
<dbReference type="InterPro" id="IPR036477">
    <property type="entry name" value="Formyl_transf_N_sf"/>
</dbReference>
<feature type="domain" description="Formyl transferase N-terminal" evidence="5">
    <location>
        <begin position="6"/>
        <end position="190"/>
    </location>
</feature>
<reference evidence="6 7" key="1">
    <citation type="journal article" date="2016" name="Nat. Commun.">
        <title>Thousands of microbial genomes shed light on interconnected biogeochemical processes in an aquifer system.</title>
        <authorList>
            <person name="Anantharaman K."/>
            <person name="Brown C.T."/>
            <person name="Hug L.A."/>
            <person name="Sharon I."/>
            <person name="Castelle C.J."/>
            <person name="Probst A.J."/>
            <person name="Thomas B.C."/>
            <person name="Singh A."/>
            <person name="Wilkins M.J."/>
            <person name="Karaoz U."/>
            <person name="Brodie E.L."/>
            <person name="Williams K.H."/>
            <person name="Hubbard S.S."/>
            <person name="Banfield J.F."/>
        </authorList>
    </citation>
    <scope>NUCLEOTIDE SEQUENCE [LARGE SCALE GENOMIC DNA]</scope>
</reference>
<sequence>MDHQLKIACLASGDGTNLQAIIDNIESGRLEARIVAVISNVPGAGALARAQKHHIPWFVVNNKEYASRQLFDRELAAIIDRQEAQLICLCGFMRIFSPFFIDHYPGRIINIHPALLPAHGGKGFYGHKVHQAVLASGDKISGCTVHFVDQEVDHGPTILQRTVPVLPEDTADSLADRVLKEEHLAYSQAIALIARGELKIGLNKNIPLKMRP</sequence>
<dbReference type="UniPathway" id="UPA00074">
    <property type="reaction ID" value="UER00126"/>
</dbReference>
<dbReference type="GO" id="GO:0004644">
    <property type="term" value="F:phosphoribosylglycinamide formyltransferase activity"/>
    <property type="evidence" value="ECO:0007669"/>
    <property type="project" value="UniProtKB-UniRule"/>
</dbReference>
<comment type="caution">
    <text evidence="6">The sequence shown here is derived from an EMBL/GenBank/DDBJ whole genome shotgun (WGS) entry which is preliminary data.</text>
</comment>
<dbReference type="Gene3D" id="3.40.50.170">
    <property type="entry name" value="Formyl transferase, N-terminal domain"/>
    <property type="match status" value="1"/>
</dbReference>
<dbReference type="GO" id="GO:0006189">
    <property type="term" value="P:'de novo' IMP biosynthetic process"/>
    <property type="evidence" value="ECO:0007669"/>
    <property type="project" value="UniProtKB-UniRule"/>
</dbReference>
<dbReference type="InterPro" id="IPR002376">
    <property type="entry name" value="Formyl_transf_N"/>
</dbReference>
<feature type="binding site" evidence="4">
    <location>
        <position position="110"/>
    </location>
    <ligand>
        <name>(6R)-10-formyltetrahydrofolate</name>
        <dbReference type="ChEBI" id="CHEBI:195366"/>
    </ligand>
</feature>
<dbReference type="PANTHER" id="PTHR43369">
    <property type="entry name" value="PHOSPHORIBOSYLGLYCINAMIDE FORMYLTRANSFERASE"/>
    <property type="match status" value="1"/>
</dbReference>
<protein>
    <recommendedName>
        <fullName evidence="4">Phosphoribosylglycinamide formyltransferase</fullName>
        <ecNumber evidence="4">2.1.2.2</ecNumber>
    </recommendedName>
    <alternativeName>
        <fullName evidence="4">5'-phosphoribosylglycinamide transformylase</fullName>
    </alternativeName>
    <alternativeName>
        <fullName evidence="4">GAR transformylase</fullName>
        <shortName evidence="4">GART</shortName>
    </alternativeName>
</protein>
<accession>A0A1F5RGF6</accession>
<evidence type="ECO:0000313" key="7">
    <source>
        <dbReference type="Proteomes" id="UP000177230"/>
    </source>
</evidence>
<keyword evidence="2 4" id="KW-0808">Transferase</keyword>
<dbReference type="Proteomes" id="UP000177230">
    <property type="component" value="Unassembled WGS sequence"/>
</dbReference>
<feature type="binding site" evidence="4">
    <location>
        <position position="68"/>
    </location>
    <ligand>
        <name>(6R)-10-formyltetrahydrofolate</name>
        <dbReference type="ChEBI" id="CHEBI:195366"/>
    </ligand>
</feature>
<evidence type="ECO:0000256" key="2">
    <source>
        <dbReference type="ARBA" id="ARBA00022679"/>
    </source>
</evidence>
<dbReference type="EMBL" id="MFFM01000024">
    <property type="protein sequence ID" value="OGF13203.1"/>
    <property type="molecule type" value="Genomic_DNA"/>
</dbReference>
<gene>
    <name evidence="4" type="primary">purN</name>
    <name evidence="6" type="ORF">A2024_09955</name>
</gene>
<dbReference type="SUPFAM" id="SSF53328">
    <property type="entry name" value="Formyltransferase"/>
    <property type="match status" value="1"/>
</dbReference>
<evidence type="ECO:0000256" key="1">
    <source>
        <dbReference type="ARBA" id="ARBA00005054"/>
    </source>
</evidence>
<feature type="active site" description="Proton donor" evidence="4">
    <location>
        <position position="112"/>
    </location>
</feature>
<feature type="site" description="Raises pKa of active site His" evidence="4">
    <location>
        <position position="153"/>
    </location>
</feature>
<keyword evidence="3 4" id="KW-0658">Purine biosynthesis</keyword>
<feature type="binding site" evidence="4">
    <location>
        <begin position="15"/>
        <end position="17"/>
    </location>
    <ligand>
        <name>N(1)-(5-phospho-beta-D-ribosyl)glycinamide</name>
        <dbReference type="ChEBI" id="CHEBI:143788"/>
    </ligand>
</feature>
<evidence type="ECO:0000313" key="6">
    <source>
        <dbReference type="EMBL" id="OGF13203.1"/>
    </source>
</evidence>